<dbReference type="SMART" id="SM00062">
    <property type="entry name" value="PBPb"/>
    <property type="match status" value="1"/>
</dbReference>
<evidence type="ECO:0000313" key="4">
    <source>
        <dbReference type="EMBL" id="MYM37926.1"/>
    </source>
</evidence>
<evidence type="ECO:0000256" key="2">
    <source>
        <dbReference type="SAM" id="SignalP"/>
    </source>
</evidence>
<gene>
    <name evidence="4" type="ORF">GTP27_01115</name>
</gene>
<proteinExistence type="predicted"/>
<dbReference type="Pfam" id="PF00497">
    <property type="entry name" value="SBP_bac_3"/>
    <property type="match status" value="1"/>
</dbReference>
<feature type="signal peptide" evidence="2">
    <location>
        <begin position="1"/>
        <end position="25"/>
    </location>
</feature>
<organism evidence="4 5">
    <name type="scientific">Duganella qianjiadongensis</name>
    <dbReference type="NCBI Taxonomy" id="2692176"/>
    <lineage>
        <taxon>Bacteria</taxon>
        <taxon>Pseudomonadati</taxon>
        <taxon>Pseudomonadota</taxon>
        <taxon>Betaproteobacteria</taxon>
        <taxon>Burkholderiales</taxon>
        <taxon>Oxalobacteraceae</taxon>
        <taxon>Telluria group</taxon>
        <taxon>Duganella</taxon>
    </lineage>
</organism>
<reference evidence="4 5" key="1">
    <citation type="submission" date="2019-12" db="EMBL/GenBank/DDBJ databases">
        <title>Novel species isolated from a subtropical stream in China.</title>
        <authorList>
            <person name="Lu H."/>
        </authorList>
    </citation>
    <scope>NUCLEOTIDE SEQUENCE [LARGE SCALE GENOMIC DNA]</scope>
    <source>
        <strain evidence="4 5">CY13W</strain>
    </source>
</reference>
<dbReference type="Proteomes" id="UP000478090">
    <property type="component" value="Unassembled WGS sequence"/>
</dbReference>
<keyword evidence="5" id="KW-1185">Reference proteome</keyword>
<protein>
    <submittedName>
        <fullName evidence="4">Transporter substrate-binding domain-containing protein</fullName>
    </submittedName>
</protein>
<keyword evidence="1 2" id="KW-0732">Signal</keyword>
<evidence type="ECO:0000313" key="5">
    <source>
        <dbReference type="Proteomes" id="UP000478090"/>
    </source>
</evidence>
<evidence type="ECO:0000256" key="1">
    <source>
        <dbReference type="ARBA" id="ARBA00022729"/>
    </source>
</evidence>
<accession>A0ABW9VE77</accession>
<sequence>MVKLRSLIFTVLSAWAACASNIANAENSALTLGFDIGSPPFFDMKNGCPSGIYPLITGAIFQDAGQPIIGYPAPFRRVLAKLDLGVWGAGGILKTPERMAKYDYTDAIYVENNVIYFNRKKQHDFQTLADLQGKRIGVVQGWSYGEKLDELINNKFFSVEAVNSDLTNFKKLKLGRIDALITIRDVGASIMAKGEFDDLAISRIPVFSNSTYIAFKKNSIHENLIRRLNYSIKKLNNTGQLAYLVKSYLQNLQDLPSGENFEEGHQNLNSRAVPEVCYLRGNTSD</sequence>
<comment type="caution">
    <text evidence="4">The sequence shown here is derived from an EMBL/GenBank/DDBJ whole genome shotgun (WGS) entry which is preliminary data.</text>
</comment>
<dbReference type="PANTHER" id="PTHR35936:SF25">
    <property type="entry name" value="ABC TRANSPORTER SUBSTRATE-BINDING PROTEIN"/>
    <property type="match status" value="1"/>
</dbReference>
<dbReference type="PROSITE" id="PS51257">
    <property type="entry name" value="PROKAR_LIPOPROTEIN"/>
    <property type="match status" value="1"/>
</dbReference>
<dbReference type="InterPro" id="IPR001638">
    <property type="entry name" value="Solute-binding_3/MltF_N"/>
</dbReference>
<feature type="domain" description="Solute-binding protein family 3/N-terminal" evidence="3">
    <location>
        <begin position="29"/>
        <end position="252"/>
    </location>
</feature>
<dbReference type="RefSeq" id="WP_161037349.1">
    <property type="nucleotide sequence ID" value="NZ_WWCM01000001.1"/>
</dbReference>
<dbReference type="SUPFAM" id="SSF53850">
    <property type="entry name" value="Periplasmic binding protein-like II"/>
    <property type="match status" value="1"/>
</dbReference>
<dbReference type="Gene3D" id="3.40.190.10">
    <property type="entry name" value="Periplasmic binding protein-like II"/>
    <property type="match status" value="2"/>
</dbReference>
<evidence type="ECO:0000259" key="3">
    <source>
        <dbReference type="SMART" id="SM00062"/>
    </source>
</evidence>
<dbReference type="EMBL" id="WWCM01000001">
    <property type="protein sequence ID" value="MYM37926.1"/>
    <property type="molecule type" value="Genomic_DNA"/>
</dbReference>
<feature type="chain" id="PRO_5045617512" evidence="2">
    <location>
        <begin position="26"/>
        <end position="285"/>
    </location>
</feature>
<name>A0ABW9VE77_9BURK</name>
<dbReference type="PANTHER" id="PTHR35936">
    <property type="entry name" value="MEMBRANE-BOUND LYTIC MUREIN TRANSGLYCOSYLASE F"/>
    <property type="match status" value="1"/>
</dbReference>